<dbReference type="InterPro" id="IPR036388">
    <property type="entry name" value="WH-like_DNA-bd_sf"/>
</dbReference>
<feature type="domain" description="RecX third three-helical" evidence="7">
    <location>
        <begin position="100"/>
        <end position="143"/>
    </location>
</feature>
<comment type="subcellular location">
    <subcellularLocation>
        <location evidence="1 5">Cytoplasm</location>
    </subcellularLocation>
</comment>
<dbReference type="HAMAP" id="MF_01114">
    <property type="entry name" value="RecX"/>
    <property type="match status" value="1"/>
</dbReference>
<evidence type="ECO:0000256" key="3">
    <source>
        <dbReference type="ARBA" id="ARBA00018111"/>
    </source>
</evidence>
<comment type="function">
    <text evidence="5">Modulates RecA activity.</text>
</comment>
<comment type="similarity">
    <text evidence="2 5">Belongs to the RecX family.</text>
</comment>
<protein>
    <recommendedName>
        <fullName evidence="3 5">Regulatory protein RecX</fullName>
    </recommendedName>
</protein>
<evidence type="ECO:0000256" key="4">
    <source>
        <dbReference type="ARBA" id="ARBA00022490"/>
    </source>
</evidence>
<evidence type="ECO:0000259" key="7">
    <source>
        <dbReference type="Pfam" id="PF21981"/>
    </source>
</evidence>
<evidence type="ECO:0000256" key="5">
    <source>
        <dbReference type="HAMAP-Rule" id="MF_01114"/>
    </source>
</evidence>
<dbReference type="NCBIfam" id="NF001055">
    <property type="entry name" value="PRK00117.2-5"/>
    <property type="match status" value="1"/>
</dbReference>
<feature type="domain" description="RecX second three-helical" evidence="6">
    <location>
        <begin position="56"/>
        <end position="93"/>
    </location>
</feature>
<dbReference type="InterPro" id="IPR003783">
    <property type="entry name" value="Regulatory_RecX"/>
</dbReference>
<dbReference type="Pfam" id="PF02631">
    <property type="entry name" value="RecX_HTH2"/>
    <property type="match status" value="1"/>
</dbReference>
<evidence type="ECO:0000313" key="9">
    <source>
        <dbReference type="Proteomes" id="UP000562492"/>
    </source>
</evidence>
<name>A0ABR6RAP9_9BURK</name>
<organism evidence="8 9">
    <name type="scientific">Comamonas odontotermitis</name>
    <dbReference type="NCBI Taxonomy" id="379895"/>
    <lineage>
        <taxon>Bacteria</taxon>
        <taxon>Pseudomonadati</taxon>
        <taxon>Pseudomonadota</taxon>
        <taxon>Betaproteobacteria</taxon>
        <taxon>Burkholderiales</taxon>
        <taxon>Comamonadaceae</taxon>
        <taxon>Comamonas</taxon>
    </lineage>
</organism>
<accession>A0ABR6RAP9</accession>
<evidence type="ECO:0000256" key="2">
    <source>
        <dbReference type="ARBA" id="ARBA00009695"/>
    </source>
</evidence>
<dbReference type="Proteomes" id="UP000562492">
    <property type="component" value="Unassembled WGS sequence"/>
</dbReference>
<dbReference type="PANTHER" id="PTHR33602:SF1">
    <property type="entry name" value="REGULATORY PROTEIN RECX FAMILY PROTEIN"/>
    <property type="match status" value="1"/>
</dbReference>
<evidence type="ECO:0000256" key="1">
    <source>
        <dbReference type="ARBA" id="ARBA00004496"/>
    </source>
</evidence>
<evidence type="ECO:0000259" key="6">
    <source>
        <dbReference type="Pfam" id="PF02631"/>
    </source>
</evidence>
<dbReference type="EMBL" id="JACHKZ010000001">
    <property type="protein sequence ID" value="MBB6576226.1"/>
    <property type="molecule type" value="Genomic_DNA"/>
</dbReference>
<dbReference type="RefSeq" id="WP_184704465.1">
    <property type="nucleotide sequence ID" value="NZ_JACHKZ010000001.1"/>
</dbReference>
<dbReference type="InterPro" id="IPR053925">
    <property type="entry name" value="RecX_HTH_3rd"/>
</dbReference>
<dbReference type="Gene3D" id="1.10.10.10">
    <property type="entry name" value="Winged helix-like DNA-binding domain superfamily/Winged helix DNA-binding domain"/>
    <property type="match status" value="3"/>
</dbReference>
<keyword evidence="9" id="KW-1185">Reference proteome</keyword>
<keyword evidence="4 5" id="KW-0963">Cytoplasm</keyword>
<reference evidence="8 9" key="1">
    <citation type="submission" date="2020-08" db="EMBL/GenBank/DDBJ databases">
        <title>Functional genomics of gut bacteria from endangered species of beetles.</title>
        <authorList>
            <person name="Carlos-Shanley C."/>
        </authorList>
    </citation>
    <scope>NUCLEOTIDE SEQUENCE [LARGE SCALE GENOMIC DNA]</scope>
    <source>
        <strain evidence="8 9">S00124</strain>
    </source>
</reference>
<evidence type="ECO:0000313" key="8">
    <source>
        <dbReference type="EMBL" id="MBB6576226.1"/>
    </source>
</evidence>
<sequence length="151" mass="17003">MSFAKLSLQGRALRYLAQREHSRAELVAKLRPHVEEGDDLNVVLDALEAKGFISAERLVDSVLHTKAARFGANRVAQELRQKGVDAELIADAMDRLRGTELQRAREVWRRRFGEQPSTPQERAKHMRFLASRGFGGDVVRKVLEGAGDEEL</sequence>
<dbReference type="InterPro" id="IPR053924">
    <property type="entry name" value="RecX_HTH_2nd"/>
</dbReference>
<gene>
    <name evidence="5" type="primary">recX</name>
    <name evidence="8" type="ORF">HNP33_000274</name>
</gene>
<comment type="caution">
    <text evidence="8">The sequence shown here is derived from an EMBL/GenBank/DDBJ whole genome shotgun (WGS) entry which is preliminary data.</text>
</comment>
<proteinExistence type="inferred from homology"/>
<dbReference type="PANTHER" id="PTHR33602">
    <property type="entry name" value="REGULATORY PROTEIN RECX FAMILY PROTEIN"/>
    <property type="match status" value="1"/>
</dbReference>
<dbReference type="Pfam" id="PF21981">
    <property type="entry name" value="RecX_HTH3"/>
    <property type="match status" value="1"/>
</dbReference>